<reference evidence="7 8" key="1">
    <citation type="submission" date="2016-10" db="EMBL/GenBank/DDBJ databases">
        <authorList>
            <person name="de Groot N.N."/>
        </authorList>
    </citation>
    <scope>NUCLEOTIDE SEQUENCE [LARGE SCALE GENOMIC DNA]</scope>
    <source>
        <strain evidence="7 8">DSM 15283</strain>
    </source>
</reference>
<keyword evidence="8" id="KW-1185">Reference proteome</keyword>
<dbReference type="InterPro" id="IPR002355">
    <property type="entry name" value="Cu_oxidase_Cu_BS"/>
</dbReference>
<dbReference type="PROSITE" id="PS00079">
    <property type="entry name" value="MULTICOPPER_OXIDASE1"/>
    <property type="match status" value="1"/>
</dbReference>
<evidence type="ECO:0000256" key="3">
    <source>
        <dbReference type="ARBA" id="ARBA00023008"/>
    </source>
</evidence>
<dbReference type="GO" id="GO:0005507">
    <property type="term" value="F:copper ion binding"/>
    <property type="evidence" value="ECO:0007669"/>
    <property type="project" value="InterPro"/>
</dbReference>
<dbReference type="GO" id="GO:0016491">
    <property type="term" value="F:oxidoreductase activity"/>
    <property type="evidence" value="ECO:0007669"/>
    <property type="project" value="UniProtKB-KW"/>
</dbReference>
<organism evidence="7 8">
    <name type="scientific">Shimia aestuarii</name>
    <dbReference type="NCBI Taxonomy" id="254406"/>
    <lineage>
        <taxon>Bacteria</taxon>
        <taxon>Pseudomonadati</taxon>
        <taxon>Pseudomonadota</taxon>
        <taxon>Alphaproteobacteria</taxon>
        <taxon>Rhodobacterales</taxon>
        <taxon>Roseobacteraceae</taxon>
    </lineage>
</organism>
<dbReference type="Pfam" id="PF07732">
    <property type="entry name" value="Cu-oxidase_3"/>
    <property type="match status" value="1"/>
</dbReference>
<proteinExistence type="predicted"/>
<dbReference type="Gene3D" id="2.60.40.420">
    <property type="entry name" value="Cupredoxins - blue copper proteins"/>
    <property type="match status" value="3"/>
</dbReference>
<name>A0A1I4JPT8_9RHOB</name>
<evidence type="ECO:0000313" key="8">
    <source>
        <dbReference type="Proteomes" id="UP000199144"/>
    </source>
</evidence>
<dbReference type="OrthoDB" id="9757546at2"/>
<keyword evidence="7" id="KW-0131">Cell cycle</keyword>
<dbReference type="Proteomes" id="UP000199144">
    <property type="component" value="Unassembled WGS sequence"/>
</dbReference>
<feature type="domain" description="Plastocyanin-like" evidence="6">
    <location>
        <begin position="44"/>
        <end position="151"/>
    </location>
</feature>
<keyword evidence="7" id="KW-0946">Virion</keyword>
<dbReference type="PROSITE" id="PS00080">
    <property type="entry name" value="MULTICOPPER_OXIDASE2"/>
    <property type="match status" value="1"/>
</dbReference>
<dbReference type="InterPro" id="IPR033138">
    <property type="entry name" value="Cu_oxidase_CS"/>
</dbReference>
<evidence type="ECO:0000259" key="6">
    <source>
        <dbReference type="Pfam" id="PF07732"/>
    </source>
</evidence>
<accession>A0A1I4JPT8</accession>
<keyword evidence="7" id="KW-0132">Cell division</keyword>
<keyword evidence="7" id="KW-0167">Capsid protein</keyword>
<dbReference type="RefSeq" id="WP_093091634.1">
    <property type="nucleotide sequence ID" value="NZ_FOTQ01000001.1"/>
</dbReference>
<feature type="domain" description="Plastocyanin-like" evidence="4">
    <location>
        <begin position="197"/>
        <end position="268"/>
    </location>
</feature>
<gene>
    <name evidence="7" type="ORF">SAMN04488042_1011117</name>
</gene>
<evidence type="ECO:0000259" key="5">
    <source>
        <dbReference type="Pfam" id="PF07731"/>
    </source>
</evidence>
<feature type="domain" description="Plastocyanin-like" evidence="5">
    <location>
        <begin position="350"/>
        <end position="457"/>
    </location>
</feature>
<dbReference type="GO" id="GO:0051301">
    <property type="term" value="P:cell division"/>
    <property type="evidence" value="ECO:0007669"/>
    <property type="project" value="UniProtKB-KW"/>
</dbReference>
<dbReference type="CDD" id="cd13861">
    <property type="entry name" value="CuRO_1_CumA_like"/>
    <property type="match status" value="1"/>
</dbReference>
<dbReference type="STRING" id="254406.SAMN04488042_1011117"/>
<sequence>MTTLTRRTILKGAAATALLPAMLRANPGETLLRAGAANVQLVEAEYPATQVWGFNDSVPGPTIRAPQGAQTLLRLRNDLDQATAVHWHGLRIDNAMDGVPGMTQDAVPRGGEFLYDLTLRDAGTYWYHSHNRSMEQVARGLYGVMVVDEPEAPEVDRDLTVVLEDWRLTSEAQVSDDFDNMHDLSHAGRMGNFIQAVIDPAPTEFAPNERLRLRLINVATDRIMPVSLRGVEGWIVARDGMPLRTPEPLEMVVLGPAERVDLIVDVTAETGGEVLVVFHQRDTGYVLNEYPVTGPGTESRRPMLQPLPPNPIANLTSTDDARKVPLLMQGGAMGGLQEGRYKGKTLSMRELVAEGQLWTLNGEAGLPETPLIEVSRGETVVLSMGNDTAFPHAMHMHGTHFQEVLEDGTFGPHKDTVLVNPGEARDFAFVADNPGKWLIHCHMLSHQTAGMKTWFRVT</sequence>
<keyword evidence="3" id="KW-0186">Copper</keyword>
<dbReference type="InterPro" id="IPR011706">
    <property type="entry name" value="Cu-oxidase_C"/>
</dbReference>
<evidence type="ECO:0000313" key="7">
    <source>
        <dbReference type="EMBL" id="SFL68552.1"/>
    </source>
</evidence>
<dbReference type="PANTHER" id="PTHR11709">
    <property type="entry name" value="MULTI-COPPER OXIDASE"/>
    <property type="match status" value="1"/>
</dbReference>
<dbReference type="EMBL" id="FOTQ01000001">
    <property type="protein sequence ID" value="SFL68552.1"/>
    <property type="molecule type" value="Genomic_DNA"/>
</dbReference>
<evidence type="ECO:0000256" key="2">
    <source>
        <dbReference type="ARBA" id="ARBA00023002"/>
    </source>
</evidence>
<dbReference type="InterPro" id="IPR001117">
    <property type="entry name" value="Cu-oxidase_2nd"/>
</dbReference>
<evidence type="ECO:0000259" key="4">
    <source>
        <dbReference type="Pfam" id="PF00394"/>
    </source>
</evidence>
<dbReference type="InterPro" id="IPR006311">
    <property type="entry name" value="TAT_signal"/>
</dbReference>
<dbReference type="InterPro" id="IPR011707">
    <property type="entry name" value="Cu-oxidase-like_N"/>
</dbReference>
<dbReference type="AlphaFoldDB" id="A0A1I4JPT8"/>
<dbReference type="InterPro" id="IPR008972">
    <property type="entry name" value="Cupredoxin"/>
</dbReference>
<dbReference type="InterPro" id="IPR045087">
    <property type="entry name" value="Cu-oxidase_fam"/>
</dbReference>
<evidence type="ECO:0000256" key="1">
    <source>
        <dbReference type="ARBA" id="ARBA00022723"/>
    </source>
</evidence>
<dbReference type="SUPFAM" id="SSF49503">
    <property type="entry name" value="Cupredoxins"/>
    <property type="match status" value="3"/>
</dbReference>
<dbReference type="Pfam" id="PF07731">
    <property type="entry name" value="Cu-oxidase_2"/>
    <property type="match status" value="1"/>
</dbReference>
<protein>
    <submittedName>
        <fullName evidence="7">Multicopper oxidase with three cupredoxin domains (Includes cell division protein FtsP and spore coat protein CotA)</fullName>
    </submittedName>
</protein>
<dbReference type="PANTHER" id="PTHR11709:SF394">
    <property type="entry name" value="FI03373P-RELATED"/>
    <property type="match status" value="1"/>
</dbReference>
<dbReference type="Pfam" id="PF00394">
    <property type="entry name" value="Cu-oxidase"/>
    <property type="match status" value="1"/>
</dbReference>
<keyword evidence="2" id="KW-0560">Oxidoreductase</keyword>
<dbReference type="PROSITE" id="PS51318">
    <property type="entry name" value="TAT"/>
    <property type="match status" value="1"/>
</dbReference>
<keyword evidence="1" id="KW-0479">Metal-binding</keyword>